<evidence type="ECO:0000313" key="1">
    <source>
        <dbReference type="EMBL" id="QCI98101.1"/>
    </source>
</evidence>
<dbReference type="EMBL" id="CP039691">
    <property type="protein sequence ID" value="QCI98101.1"/>
    <property type="molecule type" value="Genomic_DNA"/>
</dbReference>
<dbReference type="GO" id="GO:0016301">
    <property type="term" value="F:kinase activity"/>
    <property type="evidence" value="ECO:0007669"/>
    <property type="project" value="UniProtKB-KW"/>
</dbReference>
<dbReference type="AlphaFoldDB" id="A0A4D7DNR1"/>
<protein>
    <submittedName>
        <fullName evidence="1">Tyrosine-protein kinase family protein</fullName>
    </submittedName>
</protein>
<dbReference type="STRING" id="1367849.GCA_000518585_00005"/>
<accession>A0A4D7DNR1</accession>
<evidence type="ECO:0000313" key="4">
    <source>
        <dbReference type="Proteomes" id="UP000826513"/>
    </source>
</evidence>
<dbReference type="OrthoDB" id="7786248at2"/>
<organism evidence="1 3">
    <name type="scientific">Agrobacterium larrymoorei</name>
    <dbReference type="NCBI Taxonomy" id="160699"/>
    <lineage>
        <taxon>Bacteria</taxon>
        <taxon>Pseudomonadati</taxon>
        <taxon>Pseudomonadota</taxon>
        <taxon>Alphaproteobacteria</taxon>
        <taxon>Hyphomicrobiales</taxon>
        <taxon>Rhizobiaceae</taxon>
        <taxon>Rhizobium/Agrobacterium group</taxon>
        <taxon>Agrobacterium</taxon>
    </lineage>
</organism>
<keyword evidence="4" id="KW-1185">Reference proteome</keyword>
<evidence type="ECO:0000313" key="2">
    <source>
        <dbReference type="EMBL" id="QYA06448.1"/>
    </source>
</evidence>
<dbReference type="Proteomes" id="UP000826513">
    <property type="component" value="Chromosome 1"/>
</dbReference>
<keyword evidence="1" id="KW-0808">Transferase</keyword>
<proteinExistence type="predicted"/>
<reference evidence="1 3" key="1">
    <citation type="submission" date="2019-04" db="EMBL/GenBank/DDBJ databases">
        <title>Complete genome sequence of Agrobacterium larrymoorei CFBP5473.</title>
        <authorList>
            <person name="Haryono M."/>
            <person name="Chou L."/>
            <person name="Lin Y.-C."/>
            <person name="Lai E.-M."/>
            <person name="Kuo C.-H."/>
        </authorList>
    </citation>
    <scope>NUCLEOTIDE SEQUENCE [LARGE SCALE GENOMIC DNA]</scope>
    <source>
        <strain evidence="1 3">CFBP5473</strain>
    </source>
</reference>
<gene>
    <name evidence="1" type="ORF">CFBP5473_09385</name>
    <name evidence="2" type="ORF">J5285_10330</name>
</gene>
<dbReference type="InterPro" id="IPR027417">
    <property type="entry name" value="P-loop_NTPase"/>
</dbReference>
<evidence type="ECO:0000313" key="3">
    <source>
        <dbReference type="Proteomes" id="UP000298545"/>
    </source>
</evidence>
<keyword evidence="1" id="KW-0418">Kinase</keyword>
<dbReference type="Proteomes" id="UP000298545">
    <property type="component" value="Chromosome circular"/>
</dbReference>
<reference evidence="2 4" key="2">
    <citation type="submission" date="2021-03" db="EMBL/GenBank/DDBJ databases">
        <title>Rapid diversification of plasmids in a genus of pathogenic and nitrogen fixing bacteria.</title>
        <authorList>
            <person name="Weisberg A.J."/>
            <person name="Miller M."/>
            <person name="Ream W."/>
            <person name="Grunwald N.J."/>
            <person name="Chang J.H."/>
        </authorList>
    </citation>
    <scope>NUCLEOTIDE SEQUENCE [LARGE SCALE GENOMIC DNA]</scope>
    <source>
        <strain evidence="2 4">AF3.44</strain>
    </source>
</reference>
<sequence>MRATGHATESQHADDQDFGKAGFPIDYVADLLSMRGAKPIVVVASPSGDDGSTATVMLARALSETGRTVVLVDMTASGAPSRLMTSEEGLPGIMDLLVGDAAFGETIHHDRLSSAHIVPQGHGAVHQTGRILDRLTMVLGALSGTYDTVLLEFGAADVAGVSRVLKYVDADVVLSVPSGDAQMLQETLDAFEEDGHSQVIPMVSASPKSDAA</sequence>
<dbReference type="KEGG" id="alf:CFBP5473_09385"/>
<name>A0A4D7DNR1_9HYPH</name>
<dbReference type="SUPFAM" id="SSF52540">
    <property type="entry name" value="P-loop containing nucleoside triphosphate hydrolases"/>
    <property type="match status" value="1"/>
</dbReference>
<dbReference type="Gene3D" id="3.40.50.300">
    <property type="entry name" value="P-loop containing nucleotide triphosphate hydrolases"/>
    <property type="match status" value="1"/>
</dbReference>
<dbReference type="EMBL" id="CP072167">
    <property type="protein sequence ID" value="QYA06448.1"/>
    <property type="molecule type" value="Genomic_DNA"/>
</dbReference>
<dbReference type="RefSeq" id="WP_027672947.1">
    <property type="nucleotide sequence ID" value="NZ_CP039691.1"/>
</dbReference>